<keyword evidence="1" id="KW-0472">Membrane</keyword>
<keyword evidence="1" id="KW-1133">Transmembrane helix</keyword>
<dbReference type="AlphaFoldDB" id="A0A8H4QEK5"/>
<evidence type="ECO:0000256" key="1">
    <source>
        <dbReference type="SAM" id="Phobius"/>
    </source>
</evidence>
<evidence type="ECO:0000313" key="3">
    <source>
        <dbReference type="Proteomes" id="UP000521872"/>
    </source>
</evidence>
<feature type="transmembrane region" description="Helical" evidence="1">
    <location>
        <begin position="84"/>
        <end position="103"/>
    </location>
</feature>
<proteinExistence type="predicted"/>
<accession>A0A8H4QEK5</accession>
<feature type="transmembrane region" description="Helical" evidence="1">
    <location>
        <begin position="43"/>
        <end position="64"/>
    </location>
</feature>
<keyword evidence="1" id="KW-0812">Transmembrane</keyword>
<keyword evidence="3" id="KW-1185">Reference proteome</keyword>
<dbReference type="Proteomes" id="UP000521872">
    <property type="component" value="Unassembled WGS sequence"/>
</dbReference>
<reference evidence="2 3" key="1">
    <citation type="submission" date="2019-12" db="EMBL/GenBank/DDBJ databases">
        <authorList>
            <person name="Floudas D."/>
            <person name="Bentzer J."/>
            <person name="Ahren D."/>
            <person name="Johansson T."/>
            <person name="Persson P."/>
            <person name="Tunlid A."/>
        </authorList>
    </citation>
    <scope>NUCLEOTIDE SEQUENCE [LARGE SCALE GENOMIC DNA]</scope>
    <source>
        <strain evidence="2 3">CBS 102.39</strain>
    </source>
</reference>
<sequence length="125" mass="13748">MSATDPFDVDLQRAAISAELNSNLIQLYLMVQKQNRTPSRDRVIIGSMSLFYCGATLSLAATWFTNSVFYTGGGTRVEIIFENLGTSNLPVAITILNICVEMFSRMRSVLSQKLTTVCTVNGGNR</sequence>
<comment type="caution">
    <text evidence="2">The sequence shown here is derived from an EMBL/GenBank/DDBJ whole genome shotgun (WGS) entry which is preliminary data.</text>
</comment>
<organism evidence="2 3">
    <name type="scientific">Agrocybe pediades</name>
    <dbReference type="NCBI Taxonomy" id="84607"/>
    <lineage>
        <taxon>Eukaryota</taxon>
        <taxon>Fungi</taxon>
        <taxon>Dikarya</taxon>
        <taxon>Basidiomycota</taxon>
        <taxon>Agaricomycotina</taxon>
        <taxon>Agaricomycetes</taxon>
        <taxon>Agaricomycetidae</taxon>
        <taxon>Agaricales</taxon>
        <taxon>Agaricineae</taxon>
        <taxon>Strophariaceae</taxon>
        <taxon>Agrocybe</taxon>
    </lineage>
</organism>
<gene>
    <name evidence="2" type="ORF">D9613_012225</name>
</gene>
<protein>
    <submittedName>
        <fullName evidence="2">Uncharacterized protein</fullName>
    </submittedName>
</protein>
<evidence type="ECO:0000313" key="2">
    <source>
        <dbReference type="EMBL" id="KAF4609512.1"/>
    </source>
</evidence>
<dbReference type="EMBL" id="JAACJL010000061">
    <property type="protein sequence ID" value="KAF4609512.1"/>
    <property type="molecule type" value="Genomic_DNA"/>
</dbReference>
<name>A0A8H4QEK5_9AGAR</name>